<feature type="transmembrane region" description="Helical" evidence="6">
    <location>
        <begin position="352"/>
        <end position="373"/>
    </location>
</feature>
<evidence type="ECO:0000313" key="8">
    <source>
        <dbReference type="Proteomes" id="UP000762676"/>
    </source>
</evidence>
<comment type="subcellular location">
    <subcellularLocation>
        <location evidence="1">Membrane</location>
        <topology evidence="1">Multi-pass membrane protein</topology>
    </subcellularLocation>
</comment>
<dbReference type="InterPro" id="IPR036259">
    <property type="entry name" value="MFS_trans_sf"/>
</dbReference>
<dbReference type="InterPro" id="IPR052983">
    <property type="entry name" value="MFS_Riboflavin_Transporter"/>
</dbReference>
<keyword evidence="4 6" id="KW-1133">Transmembrane helix</keyword>
<dbReference type="GO" id="GO:0016020">
    <property type="term" value="C:membrane"/>
    <property type="evidence" value="ECO:0007669"/>
    <property type="project" value="UniProtKB-SubCell"/>
</dbReference>
<evidence type="ECO:0000256" key="1">
    <source>
        <dbReference type="ARBA" id="ARBA00004141"/>
    </source>
</evidence>
<dbReference type="Pfam" id="PF00083">
    <property type="entry name" value="Sugar_tr"/>
    <property type="match status" value="1"/>
</dbReference>
<dbReference type="PANTHER" id="PTHR43385:SF1">
    <property type="entry name" value="RIBOFLAVIN TRANSPORTER RIBJ"/>
    <property type="match status" value="1"/>
</dbReference>
<evidence type="ECO:0000256" key="2">
    <source>
        <dbReference type="ARBA" id="ARBA00022448"/>
    </source>
</evidence>
<keyword evidence="5 6" id="KW-0472">Membrane</keyword>
<dbReference type="Proteomes" id="UP000762676">
    <property type="component" value="Unassembled WGS sequence"/>
</dbReference>
<evidence type="ECO:0000256" key="4">
    <source>
        <dbReference type="ARBA" id="ARBA00022989"/>
    </source>
</evidence>
<sequence>MRARRHGEMYKKYCSILGAHLSYAPFSFMWYYGNLIAYMDSYFQFACSKKCLDADSQWILAMFVAGQFPGVFLVKPLVNRIGLKWTGMVTMVISNAATLGSAWSLQLSVAWTAVIYAIFVGPCVGICTSVALQVVCGWTPRWTGVFMATVTGFATVLSMFQNQIITAYINPRNLKTDAMVGVSAYFSQPEILNRVPNTVIIMSFMTFVLQFAGYALITNPPNSSQGKIKANAVPSTRVNAGSDELVNSQPLHGCVNGSHKQDIKNFRSNKKSCTTKSLDIGQTYQCEMTPLESSEHRKGDIDTPISWKPSEVFLSSAYYAILLACMALEFSLQMKANFYKQFGQLYIHNDRYLTLIGTLVPVTSTLSRVVFGALHDKGYLSLKDVAVIGLSVNSVLCAFWYIVPQVSAIMYMFLVLGLAVAQSLFYVLIFCAALRLFGPDHLSTNYALTVLCILLASIMTPIVVRLFLQSLGWFWLLTYCSIFSLMTLVFVVSANFDTQRQKQ</sequence>
<dbReference type="EMBL" id="BMAT01006851">
    <property type="protein sequence ID" value="GFS21002.1"/>
    <property type="molecule type" value="Genomic_DNA"/>
</dbReference>
<accession>A0AAV4JDZ0</accession>
<feature type="transmembrane region" description="Helical" evidence="6">
    <location>
        <begin position="144"/>
        <end position="169"/>
    </location>
</feature>
<keyword evidence="3 6" id="KW-0812">Transmembrane</keyword>
<name>A0AAV4JDZ0_9GAST</name>
<dbReference type="InterPro" id="IPR005828">
    <property type="entry name" value="MFS_sugar_transport-like"/>
</dbReference>
<feature type="transmembrane region" description="Helical" evidence="6">
    <location>
        <begin position="473"/>
        <end position="496"/>
    </location>
</feature>
<evidence type="ECO:0000256" key="5">
    <source>
        <dbReference type="ARBA" id="ARBA00023136"/>
    </source>
</evidence>
<feature type="transmembrane region" description="Helical" evidence="6">
    <location>
        <begin position="385"/>
        <end position="403"/>
    </location>
</feature>
<dbReference type="SUPFAM" id="SSF103473">
    <property type="entry name" value="MFS general substrate transporter"/>
    <property type="match status" value="1"/>
</dbReference>
<feature type="transmembrane region" description="Helical" evidence="6">
    <location>
        <begin position="199"/>
        <end position="217"/>
    </location>
</feature>
<feature type="transmembrane region" description="Helical" evidence="6">
    <location>
        <begin position="109"/>
        <end position="132"/>
    </location>
</feature>
<reference evidence="7 8" key="1">
    <citation type="journal article" date="2021" name="Elife">
        <title>Chloroplast acquisition without the gene transfer in kleptoplastic sea slugs, Plakobranchus ocellatus.</title>
        <authorList>
            <person name="Maeda T."/>
            <person name="Takahashi S."/>
            <person name="Yoshida T."/>
            <person name="Shimamura S."/>
            <person name="Takaki Y."/>
            <person name="Nagai Y."/>
            <person name="Toyoda A."/>
            <person name="Suzuki Y."/>
            <person name="Arimoto A."/>
            <person name="Ishii H."/>
            <person name="Satoh N."/>
            <person name="Nishiyama T."/>
            <person name="Hasebe M."/>
            <person name="Maruyama T."/>
            <person name="Minagawa J."/>
            <person name="Obokata J."/>
            <person name="Shigenobu S."/>
        </authorList>
    </citation>
    <scope>NUCLEOTIDE SEQUENCE [LARGE SCALE GENOMIC DNA]</scope>
</reference>
<keyword evidence="2" id="KW-0813">Transport</keyword>
<feature type="transmembrane region" description="Helical" evidence="6">
    <location>
        <begin position="312"/>
        <end position="332"/>
    </location>
</feature>
<feature type="transmembrane region" description="Helical" evidence="6">
    <location>
        <begin position="12"/>
        <end position="32"/>
    </location>
</feature>
<gene>
    <name evidence="7" type="ORF">ElyMa_003327500</name>
</gene>
<evidence type="ECO:0000256" key="6">
    <source>
        <dbReference type="SAM" id="Phobius"/>
    </source>
</evidence>
<feature type="transmembrane region" description="Helical" evidence="6">
    <location>
        <begin position="409"/>
        <end position="434"/>
    </location>
</feature>
<dbReference type="PANTHER" id="PTHR43385">
    <property type="entry name" value="RIBOFLAVIN TRANSPORTER RIBJ"/>
    <property type="match status" value="1"/>
</dbReference>
<feature type="transmembrane region" description="Helical" evidence="6">
    <location>
        <begin position="446"/>
        <end position="467"/>
    </location>
</feature>
<keyword evidence="8" id="KW-1185">Reference proteome</keyword>
<protein>
    <submittedName>
        <fullName evidence="7">Oxalate:formate antiporter</fullName>
    </submittedName>
</protein>
<feature type="transmembrane region" description="Helical" evidence="6">
    <location>
        <begin position="85"/>
        <end position="103"/>
    </location>
</feature>
<proteinExistence type="predicted"/>
<dbReference type="GO" id="GO:0022857">
    <property type="term" value="F:transmembrane transporter activity"/>
    <property type="evidence" value="ECO:0007669"/>
    <property type="project" value="InterPro"/>
</dbReference>
<feature type="transmembrane region" description="Helical" evidence="6">
    <location>
        <begin position="58"/>
        <end position="78"/>
    </location>
</feature>
<dbReference type="Gene3D" id="1.20.1250.20">
    <property type="entry name" value="MFS general substrate transporter like domains"/>
    <property type="match status" value="2"/>
</dbReference>
<evidence type="ECO:0000256" key="3">
    <source>
        <dbReference type="ARBA" id="ARBA00022692"/>
    </source>
</evidence>
<comment type="caution">
    <text evidence="7">The sequence shown here is derived from an EMBL/GenBank/DDBJ whole genome shotgun (WGS) entry which is preliminary data.</text>
</comment>
<dbReference type="AlphaFoldDB" id="A0AAV4JDZ0"/>
<evidence type="ECO:0000313" key="7">
    <source>
        <dbReference type="EMBL" id="GFS21002.1"/>
    </source>
</evidence>
<organism evidence="7 8">
    <name type="scientific">Elysia marginata</name>
    <dbReference type="NCBI Taxonomy" id="1093978"/>
    <lineage>
        <taxon>Eukaryota</taxon>
        <taxon>Metazoa</taxon>
        <taxon>Spiralia</taxon>
        <taxon>Lophotrochozoa</taxon>
        <taxon>Mollusca</taxon>
        <taxon>Gastropoda</taxon>
        <taxon>Heterobranchia</taxon>
        <taxon>Euthyneura</taxon>
        <taxon>Panpulmonata</taxon>
        <taxon>Sacoglossa</taxon>
        <taxon>Placobranchoidea</taxon>
        <taxon>Plakobranchidae</taxon>
        <taxon>Elysia</taxon>
    </lineage>
</organism>